<name>D4AVG9_ARTBC</name>
<dbReference type="Proteomes" id="UP000008866">
    <property type="component" value="Unassembled WGS sequence"/>
</dbReference>
<proteinExistence type="predicted"/>
<dbReference type="eggNOG" id="ENOG502SJFJ">
    <property type="taxonomic scope" value="Eukaryota"/>
</dbReference>
<accession>D4AVG9</accession>
<feature type="compositionally biased region" description="Low complexity" evidence="1">
    <location>
        <begin position="68"/>
        <end position="83"/>
    </location>
</feature>
<evidence type="ECO:0000256" key="1">
    <source>
        <dbReference type="SAM" id="MobiDB-lite"/>
    </source>
</evidence>
<feature type="compositionally biased region" description="Basic and acidic residues" evidence="1">
    <location>
        <begin position="95"/>
        <end position="104"/>
    </location>
</feature>
<reference evidence="3" key="1">
    <citation type="journal article" date="2011" name="Genome Biol.">
        <title>Comparative and functional genomics provide insights into the pathogenicity of dermatophytic fungi.</title>
        <authorList>
            <person name="Burmester A."/>
            <person name="Shelest E."/>
            <person name="Gloeckner G."/>
            <person name="Heddergott C."/>
            <person name="Schindler S."/>
            <person name="Staib P."/>
            <person name="Heidel A."/>
            <person name="Felder M."/>
            <person name="Petzold A."/>
            <person name="Szafranski K."/>
            <person name="Feuermann M."/>
            <person name="Pedruzzi I."/>
            <person name="Priebe S."/>
            <person name="Groth M."/>
            <person name="Winkler R."/>
            <person name="Li W."/>
            <person name="Kniemeyer O."/>
            <person name="Schroeckh V."/>
            <person name="Hertweck C."/>
            <person name="Hube B."/>
            <person name="White T.C."/>
            <person name="Platzer M."/>
            <person name="Guthke R."/>
            <person name="Heitman J."/>
            <person name="Woestemeyer J."/>
            <person name="Zipfel P.F."/>
            <person name="Monod M."/>
            <person name="Brakhage A.A."/>
        </authorList>
    </citation>
    <scope>NUCLEOTIDE SEQUENCE [LARGE SCALE GENOMIC DNA]</scope>
    <source>
        <strain evidence="3">ATCC MYA-4681 / CBS 112371</strain>
    </source>
</reference>
<dbReference type="RefSeq" id="XP_003013731.1">
    <property type="nucleotide sequence ID" value="XM_003013685.1"/>
</dbReference>
<keyword evidence="3" id="KW-1185">Reference proteome</keyword>
<dbReference type="OMA" id="KIPRLHD"/>
<sequence>MLRLSQLFEASNRRDGDAADIAAPSSHPSSCLARPPPPPPESPESMISSNPGSPVTSLFSTRTHTRFPSSVSSLASSPVTSSPDGFGGTKTQLTEVKEEPGERETGCVERDGYFLSCQRVKGEKKKRDAVKSKQDANVRGLAHFNDFHAAAAAAAYDDSHLSLDSHDFDQIDTLDAVGAFKKRRSDSRSLRQISRISTRFSSLSSKWKQAKPSSIADTVATRDRYEDSLRSRANSATSALASPAASLISARQSLCAPSPARTTFEERLNEAGVAGLDIERANQQFDGEPERHVRTPLLPPVMMDLPHIDKDQHIDSPLESPSIAPVADSRDTDSPPITSISDVMPPTSPVSPITSAHPSMSSISRQLAMSRLYSTRMAMSDSVDEWSCKLGHANFTIYPEPYVPEICDREALNNFRANWELARCNYAKHLARTDEHYGSTSHIYKLTEEKWVSVNSQWKNGYNHVIANLEDGNGNRLSLSPSEVLHCSQDAVKIPGLHDKNKFPELGDEDIVGPMSVGPGLQHCRSSDDRILSKKSILKFLNGLFSLRKSS</sequence>
<dbReference type="HOGENOM" id="CLU_020684_1_0_1"/>
<dbReference type="AlphaFoldDB" id="D4AVG9"/>
<organism evidence="2 3">
    <name type="scientific">Arthroderma benhamiae (strain ATCC MYA-4681 / CBS 112371)</name>
    <name type="common">Trichophyton mentagrophytes</name>
    <dbReference type="NCBI Taxonomy" id="663331"/>
    <lineage>
        <taxon>Eukaryota</taxon>
        <taxon>Fungi</taxon>
        <taxon>Dikarya</taxon>
        <taxon>Ascomycota</taxon>
        <taxon>Pezizomycotina</taxon>
        <taxon>Eurotiomycetes</taxon>
        <taxon>Eurotiomycetidae</taxon>
        <taxon>Onygenales</taxon>
        <taxon>Arthrodermataceae</taxon>
        <taxon>Trichophyton</taxon>
    </lineage>
</organism>
<protein>
    <recommendedName>
        <fullName evidence="4">Only prolin and serin are matching in the corresponding protein</fullName>
    </recommendedName>
</protein>
<dbReference type="EMBL" id="ABSU01000012">
    <property type="protein sequence ID" value="EFE33091.1"/>
    <property type="molecule type" value="Genomic_DNA"/>
</dbReference>
<evidence type="ECO:0000313" key="3">
    <source>
        <dbReference type="Proteomes" id="UP000008866"/>
    </source>
</evidence>
<feature type="region of interest" description="Disordered" evidence="1">
    <location>
        <begin position="1"/>
        <end position="104"/>
    </location>
</feature>
<dbReference type="GeneID" id="9526921"/>
<dbReference type="KEGG" id="abe:ARB_00182"/>
<gene>
    <name evidence="2" type="ORF">ARB_00182</name>
</gene>
<evidence type="ECO:0000313" key="2">
    <source>
        <dbReference type="EMBL" id="EFE33091.1"/>
    </source>
</evidence>
<feature type="compositionally biased region" description="Polar residues" evidence="1">
    <location>
        <begin position="52"/>
        <end position="62"/>
    </location>
</feature>
<feature type="compositionally biased region" description="Polar residues" evidence="1">
    <location>
        <begin position="350"/>
        <end position="360"/>
    </location>
</feature>
<evidence type="ECO:0008006" key="4">
    <source>
        <dbReference type="Google" id="ProtNLM"/>
    </source>
</evidence>
<comment type="caution">
    <text evidence="2">The sequence shown here is derived from an EMBL/GenBank/DDBJ whole genome shotgun (WGS) entry which is preliminary data.</text>
</comment>
<feature type="region of interest" description="Disordered" evidence="1">
    <location>
        <begin position="311"/>
        <end position="360"/>
    </location>
</feature>